<organism evidence="4 5">
    <name type="scientific">Cyclotella cryptica</name>
    <dbReference type="NCBI Taxonomy" id="29204"/>
    <lineage>
        <taxon>Eukaryota</taxon>
        <taxon>Sar</taxon>
        <taxon>Stramenopiles</taxon>
        <taxon>Ochrophyta</taxon>
        <taxon>Bacillariophyta</taxon>
        <taxon>Coscinodiscophyceae</taxon>
        <taxon>Thalassiosirophycidae</taxon>
        <taxon>Stephanodiscales</taxon>
        <taxon>Stephanodiscaceae</taxon>
        <taxon>Cyclotella</taxon>
    </lineage>
</organism>
<protein>
    <submittedName>
        <fullName evidence="4">Uncharacterized protein</fullName>
    </submittedName>
</protein>
<feature type="signal peptide" evidence="3">
    <location>
        <begin position="1"/>
        <end position="25"/>
    </location>
</feature>
<dbReference type="Proteomes" id="UP001516023">
    <property type="component" value="Unassembled WGS sequence"/>
</dbReference>
<evidence type="ECO:0000313" key="4">
    <source>
        <dbReference type="EMBL" id="KAL3792407.1"/>
    </source>
</evidence>
<dbReference type="AlphaFoldDB" id="A0ABD3PX47"/>
<keyword evidence="5" id="KW-1185">Reference proteome</keyword>
<feature type="region of interest" description="Disordered" evidence="1">
    <location>
        <begin position="282"/>
        <end position="305"/>
    </location>
</feature>
<gene>
    <name evidence="4" type="ORF">HJC23_001525</name>
</gene>
<comment type="caution">
    <text evidence="4">The sequence shown here is derived from an EMBL/GenBank/DDBJ whole genome shotgun (WGS) entry which is preliminary data.</text>
</comment>
<reference evidence="4 5" key="1">
    <citation type="journal article" date="2020" name="G3 (Bethesda)">
        <title>Improved Reference Genome for Cyclotella cryptica CCMP332, a Model for Cell Wall Morphogenesis, Salinity Adaptation, and Lipid Production in Diatoms (Bacillariophyta).</title>
        <authorList>
            <person name="Roberts W.R."/>
            <person name="Downey K.M."/>
            <person name="Ruck E.C."/>
            <person name="Traller J.C."/>
            <person name="Alverson A.J."/>
        </authorList>
    </citation>
    <scope>NUCLEOTIDE SEQUENCE [LARGE SCALE GENOMIC DNA]</scope>
    <source>
        <strain evidence="4 5">CCMP332</strain>
    </source>
</reference>
<sequence>MAGPGVHSLLIIILSFLLHFPPSRLSRSHHSAVPMTQAFCHIALHYSTARLSWATIKSLHRNRSNKCDVKPAEYEILMGWTCLAFHSIYTSSGVEYAVRFVVPFYYYFKLLVIVVTFVVPALISLNPFHFWSGERGVSNPLVAAWFNCLIVPCVHRIHELMDHDPKKWVEEQLAILPLLFLDYFILPGILLTDEERETVRLSRSDHSWKATLKYDLLSEDLHNSPRMPPASLFQQDEFPVPVKNDQPSKVESKDYTIKTSPNSSFSQSYMQVGLDQPTVRQTENPLSPPHERRTTSIFNDGAPDNATSFFPRTTPTSGASKASANLCVASPVAKSRVVSSSLRLRRFSREHESCKSLTPRLHEPVSSDFITSEFVGAQKNGEGPNTCFNDEKESYKSSTVFLPSDVHDSPNIAAGTVKPIKRRRRERLSLGDHFRELVTGDANIRVRDHLFDLELPLVPCPSPRHRHGLNLDTSPSPPRTKTGKSNVCESQGEDFKATRAIDSSRIITRRSSRLAKTSTSCTEQC</sequence>
<name>A0ABD3PX47_9STRA</name>
<feature type="transmembrane region" description="Helical" evidence="2">
    <location>
        <begin position="104"/>
        <end position="125"/>
    </location>
</feature>
<keyword evidence="2" id="KW-1133">Transmembrane helix</keyword>
<accession>A0ABD3PX47</accession>
<feature type="chain" id="PRO_5044850518" evidence="3">
    <location>
        <begin position="26"/>
        <end position="525"/>
    </location>
</feature>
<feature type="transmembrane region" description="Helical" evidence="2">
    <location>
        <begin position="77"/>
        <end position="98"/>
    </location>
</feature>
<keyword evidence="3" id="KW-0732">Signal</keyword>
<evidence type="ECO:0000256" key="1">
    <source>
        <dbReference type="SAM" id="MobiDB-lite"/>
    </source>
</evidence>
<evidence type="ECO:0000256" key="2">
    <source>
        <dbReference type="SAM" id="Phobius"/>
    </source>
</evidence>
<evidence type="ECO:0000313" key="5">
    <source>
        <dbReference type="Proteomes" id="UP001516023"/>
    </source>
</evidence>
<feature type="compositionally biased region" description="Polar residues" evidence="1">
    <location>
        <begin position="257"/>
        <end position="267"/>
    </location>
</feature>
<evidence type="ECO:0000256" key="3">
    <source>
        <dbReference type="SAM" id="SignalP"/>
    </source>
</evidence>
<keyword evidence="2" id="KW-0472">Membrane</keyword>
<feature type="compositionally biased region" description="Basic and acidic residues" evidence="1">
    <location>
        <begin position="246"/>
        <end position="256"/>
    </location>
</feature>
<feature type="region of interest" description="Disordered" evidence="1">
    <location>
        <begin position="225"/>
        <end position="267"/>
    </location>
</feature>
<dbReference type="EMBL" id="JABMIG020000102">
    <property type="protein sequence ID" value="KAL3792407.1"/>
    <property type="molecule type" value="Genomic_DNA"/>
</dbReference>
<feature type="region of interest" description="Disordered" evidence="1">
    <location>
        <begin position="462"/>
        <end position="494"/>
    </location>
</feature>
<proteinExistence type="predicted"/>
<keyword evidence="2" id="KW-0812">Transmembrane</keyword>